<dbReference type="AlphaFoldDB" id="A0A650EPR2"/>
<proteinExistence type="predicted"/>
<dbReference type="EMBL" id="MN577574">
    <property type="protein sequence ID" value="QGT51321.1"/>
    <property type="molecule type" value="Genomic_DNA"/>
</dbReference>
<name>A0A650EPR2_9SPIO</name>
<gene>
    <name evidence="1" type="primary">gpG</name>
    <name evidence="1" type="ORF">Unknown280_0130</name>
</gene>
<accession>A0A650EPR2</accession>
<organism evidence="1">
    <name type="scientific">uncultured Spirochaetaceae bacterium</name>
    <dbReference type="NCBI Taxonomy" id="201186"/>
    <lineage>
        <taxon>Bacteria</taxon>
        <taxon>Pseudomonadati</taxon>
        <taxon>Spirochaetota</taxon>
        <taxon>Spirochaetia</taxon>
        <taxon>Spirochaetales</taxon>
        <taxon>Spirochaetaceae</taxon>
        <taxon>environmental samples</taxon>
    </lineage>
</organism>
<sequence>MAGATVEIDTKEVFSLSNMLSGMELSSEDRSELLSELGVEAESQTQERFDTKVAPDGIKWNGIAEATRAYYAKRHPGARPPLVVSGSLRDTIESQKKGSWEVLVGATKEYAAVHQYGFKKRNIPARPFLGVSLDDETGLAAITRDFIRRRTR</sequence>
<evidence type="ECO:0000313" key="1">
    <source>
        <dbReference type="EMBL" id="QGT51321.1"/>
    </source>
</evidence>
<dbReference type="Pfam" id="PF05069">
    <property type="entry name" value="Phage_tail_S"/>
    <property type="match status" value="1"/>
</dbReference>
<dbReference type="NCBIfam" id="TIGR01635">
    <property type="entry name" value="tail_comp_S"/>
    <property type="match status" value="1"/>
</dbReference>
<dbReference type="InterPro" id="IPR006522">
    <property type="entry name" value="Phage_virion_morphogenesis"/>
</dbReference>
<reference evidence="1" key="1">
    <citation type="journal article" date="2020" name="J. ISSAAS">
        <title>Lactobacilli and other gastrointestinal microbiota of Peromyscus leucopus, reservoir host for agents of Lyme disease and other zoonoses in North America.</title>
        <authorList>
            <person name="Milovic A."/>
            <person name="Bassam K."/>
            <person name="Shao H."/>
            <person name="Chatzistamou I."/>
            <person name="Tufts D.M."/>
            <person name="Diuk-Wasser M."/>
            <person name="Barbour A.G."/>
        </authorList>
    </citation>
    <scope>NUCLEOTIDE SEQUENCE</scope>
    <source>
        <strain evidence="1">LL50</strain>
    </source>
</reference>
<protein>
    <submittedName>
        <fullName evidence="1">Phage morphogeneis protein</fullName>
    </submittedName>
</protein>